<proteinExistence type="predicted"/>
<gene>
    <name evidence="1" type="ORF">NPE20_13620</name>
</gene>
<sequence length="89" mass="9756">METFKTQFKMGGVPTDVTVKTLMANSFDCTLNLADFFDGGEFEGTGSEPDFTLKHENGKWQIVGDSKVTLTEADINNLGQAIDEAYLGR</sequence>
<keyword evidence="2" id="KW-1185">Reference proteome</keyword>
<evidence type="ECO:0000313" key="1">
    <source>
        <dbReference type="EMBL" id="MCQ6959009.1"/>
    </source>
</evidence>
<name>A0ABT1T320_9SPHI</name>
<dbReference type="EMBL" id="JANHOH010000002">
    <property type="protein sequence ID" value="MCQ6959009.1"/>
    <property type="molecule type" value="Genomic_DNA"/>
</dbReference>
<organism evidence="1 2">
    <name type="scientific">Mucilaginibacter aquariorum</name>
    <dbReference type="NCBI Taxonomy" id="2967225"/>
    <lineage>
        <taxon>Bacteria</taxon>
        <taxon>Pseudomonadati</taxon>
        <taxon>Bacteroidota</taxon>
        <taxon>Sphingobacteriia</taxon>
        <taxon>Sphingobacteriales</taxon>
        <taxon>Sphingobacteriaceae</taxon>
        <taxon>Mucilaginibacter</taxon>
    </lineage>
</organism>
<reference evidence="1 2" key="1">
    <citation type="submission" date="2022-07" db="EMBL/GenBank/DDBJ databases">
        <title>Mucilaginibacter sp. JC4.</title>
        <authorList>
            <person name="Le V."/>
            <person name="Ko S.-R."/>
            <person name="Ahn C.-Y."/>
            <person name="Oh H.-M."/>
        </authorList>
    </citation>
    <scope>NUCLEOTIDE SEQUENCE [LARGE SCALE GENOMIC DNA]</scope>
    <source>
        <strain evidence="1 2">JC4</strain>
    </source>
</reference>
<comment type="caution">
    <text evidence="1">The sequence shown here is derived from an EMBL/GenBank/DDBJ whole genome shotgun (WGS) entry which is preliminary data.</text>
</comment>
<dbReference type="Proteomes" id="UP001204376">
    <property type="component" value="Unassembled WGS sequence"/>
</dbReference>
<protein>
    <submittedName>
        <fullName evidence="1">Uncharacterized protein</fullName>
    </submittedName>
</protein>
<evidence type="ECO:0000313" key="2">
    <source>
        <dbReference type="Proteomes" id="UP001204376"/>
    </source>
</evidence>
<accession>A0ABT1T320</accession>
<dbReference type="RefSeq" id="WP_256539203.1">
    <property type="nucleotide sequence ID" value="NZ_JANHOH010000002.1"/>
</dbReference>